<comment type="caution">
    <text evidence="3">The sequence shown here is derived from an EMBL/GenBank/DDBJ whole genome shotgun (WGS) entry which is preliminary data.</text>
</comment>
<name>A0ABC8RNR6_9AQUA</name>
<feature type="transmembrane region" description="Helical" evidence="1">
    <location>
        <begin position="161"/>
        <end position="186"/>
    </location>
</feature>
<protein>
    <submittedName>
        <fullName evidence="3">Uncharacterized protein</fullName>
    </submittedName>
</protein>
<feature type="signal peptide" evidence="2">
    <location>
        <begin position="1"/>
        <end position="18"/>
    </location>
</feature>
<organism evidence="3 4">
    <name type="scientific">Ilex paraguariensis</name>
    <name type="common">yerba mate</name>
    <dbReference type="NCBI Taxonomy" id="185542"/>
    <lineage>
        <taxon>Eukaryota</taxon>
        <taxon>Viridiplantae</taxon>
        <taxon>Streptophyta</taxon>
        <taxon>Embryophyta</taxon>
        <taxon>Tracheophyta</taxon>
        <taxon>Spermatophyta</taxon>
        <taxon>Magnoliopsida</taxon>
        <taxon>eudicotyledons</taxon>
        <taxon>Gunneridae</taxon>
        <taxon>Pentapetalae</taxon>
        <taxon>asterids</taxon>
        <taxon>campanulids</taxon>
        <taxon>Aquifoliales</taxon>
        <taxon>Aquifoliaceae</taxon>
        <taxon>Ilex</taxon>
    </lineage>
</organism>
<evidence type="ECO:0000313" key="3">
    <source>
        <dbReference type="EMBL" id="CAK9146631.1"/>
    </source>
</evidence>
<accession>A0ABC8RNR6</accession>
<sequence>MVLLVLLSAGFSLAPVVALQGGAVAPGSAVSWEGLGLPSLGYPLFFPLALHGGLFGFAFVGSSLFWVAAVPELNSLPYFVIIAFQENGSFIQCGSYINVYICLRYCPLWLTVIALWIMVLLVLLSAGFSLAPVVALQGGAVAPGSAVSWEGLGLPSLGYPLFFPLALHGGLFGFACLLPFACSCVAL</sequence>
<evidence type="ECO:0000256" key="2">
    <source>
        <dbReference type="SAM" id="SignalP"/>
    </source>
</evidence>
<keyword evidence="1" id="KW-0812">Transmembrane</keyword>
<reference evidence="3 4" key="1">
    <citation type="submission" date="2024-02" db="EMBL/GenBank/DDBJ databases">
        <authorList>
            <person name="Vignale AGUSTIN F."/>
            <person name="Sosa J E."/>
            <person name="Modenutti C."/>
        </authorList>
    </citation>
    <scope>NUCLEOTIDE SEQUENCE [LARGE SCALE GENOMIC DNA]</scope>
</reference>
<evidence type="ECO:0000313" key="4">
    <source>
        <dbReference type="Proteomes" id="UP001642360"/>
    </source>
</evidence>
<proteinExistence type="predicted"/>
<dbReference type="EMBL" id="CAUOFW020001602">
    <property type="protein sequence ID" value="CAK9146631.1"/>
    <property type="molecule type" value="Genomic_DNA"/>
</dbReference>
<keyword evidence="4" id="KW-1185">Reference proteome</keyword>
<keyword evidence="1" id="KW-0472">Membrane</keyword>
<feature type="chain" id="PRO_5044830501" evidence="2">
    <location>
        <begin position="19"/>
        <end position="187"/>
    </location>
</feature>
<gene>
    <name evidence="3" type="ORF">ILEXP_LOCUS14488</name>
</gene>
<keyword evidence="2" id="KW-0732">Signal</keyword>
<evidence type="ECO:0000256" key="1">
    <source>
        <dbReference type="SAM" id="Phobius"/>
    </source>
</evidence>
<dbReference type="Proteomes" id="UP001642360">
    <property type="component" value="Unassembled WGS sequence"/>
</dbReference>
<feature type="transmembrane region" description="Helical" evidence="1">
    <location>
        <begin position="42"/>
        <end position="69"/>
    </location>
</feature>
<dbReference type="AlphaFoldDB" id="A0ABC8RNR6"/>
<feature type="transmembrane region" description="Helical" evidence="1">
    <location>
        <begin position="108"/>
        <end position="131"/>
    </location>
</feature>
<keyword evidence="1" id="KW-1133">Transmembrane helix</keyword>